<dbReference type="STRING" id="1737425.GCA_900049755_02153"/>
<name>A0A2Z3YLS6_9CORY</name>
<keyword evidence="2" id="KW-1133">Transmembrane helix</keyword>
<sequence length="133" mass="12667">MRRVDRAVEGGEAQQSRAGDDGSATVAGVGVILGVIALAALVGFRTSGLVEQHRAVAAADLVALSAATVQLVTGTADACARAASVAEENGADLSDCRAVTGGGPDAPGGTAGSEGVLVVVTVGQASATAVAGP</sequence>
<keyword evidence="2" id="KW-0472">Membrane</keyword>
<dbReference type="Proteomes" id="UP000247696">
    <property type="component" value="Chromosome"/>
</dbReference>
<evidence type="ECO:0000313" key="3">
    <source>
        <dbReference type="EMBL" id="AWT25295.1"/>
    </source>
</evidence>
<organism evidence="3 4">
    <name type="scientific">Corynebacterium provencense</name>
    <dbReference type="NCBI Taxonomy" id="1737425"/>
    <lineage>
        <taxon>Bacteria</taxon>
        <taxon>Bacillati</taxon>
        <taxon>Actinomycetota</taxon>
        <taxon>Actinomycetes</taxon>
        <taxon>Mycobacteriales</taxon>
        <taxon>Corynebacteriaceae</taxon>
        <taxon>Corynebacterium</taxon>
    </lineage>
</organism>
<dbReference type="KEGG" id="cpre:Csp1_04750"/>
<evidence type="ECO:0000313" key="4">
    <source>
        <dbReference type="Proteomes" id="UP000247696"/>
    </source>
</evidence>
<feature type="transmembrane region" description="Helical" evidence="2">
    <location>
        <begin position="24"/>
        <end position="44"/>
    </location>
</feature>
<dbReference type="InterPro" id="IPR021202">
    <property type="entry name" value="Rv3654c-like"/>
</dbReference>
<evidence type="ECO:0000256" key="2">
    <source>
        <dbReference type="SAM" id="Phobius"/>
    </source>
</evidence>
<proteinExistence type="predicted"/>
<evidence type="ECO:0000256" key="1">
    <source>
        <dbReference type="SAM" id="MobiDB-lite"/>
    </source>
</evidence>
<dbReference type="NCBIfam" id="TIGR03816">
    <property type="entry name" value="tadE_like_DECH"/>
    <property type="match status" value="1"/>
</dbReference>
<gene>
    <name evidence="3" type="ORF">Csp1_04750</name>
</gene>
<reference evidence="4" key="1">
    <citation type="submission" date="2017-11" db="EMBL/GenBank/DDBJ databases">
        <title>Otitis media/interna in a cat caused by the recently described species Corynebacterium provencense.</title>
        <authorList>
            <person name="Kittl S."/>
            <person name="Brodard I."/>
            <person name="Rychener L."/>
            <person name="Jores J."/>
            <person name="Roosje P."/>
            <person name="Gobeli Brawand S."/>
        </authorList>
    </citation>
    <scope>NUCLEOTIDE SEQUENCE [LARGE SCALE GENOMIC DNA]</scope>
    <source>
        <strain evidence="4">17KM38</strain>
    </source>
</reference>
<keyword evidence="2" id="KW-0812">Transmembrane</keyword>
<protein>
    <submittedName>
        <fullName evidence="3">Uncharacterized protein</fullName>
    </submittedName>
</protein>
<dbReference type="EMBL" id="CP024988">
    <property type="protein sequence ID" value="AWT25295.1"/>
    <property type="molecule type" value="Genomic_DNA"/>
</dbReference>
<accession>A0A2Z3YLS6</accession>
<dbReference type="AlphaFoldDB" id="A0A2Z3YLS6"/>
<keyword evidence="4" id="KW-1185">Reference proteome</keyword>
<feature type="region of interest" description="Disordered" evidence="1">
    <location>
        <begin position="1"/>
        <end position="22"/>
    </location>
</feature>